<gene>
    <name evidence="1" type="ORF">CDAR_602221</name>
</gene>
<evidence type="ECO:0000313" key="1">
    <source>
        <dbReference type="EMBL" id="GIX81337.1"/>
    </source>
</evidence>
<accession>A0AAV4N954</accession>
<keyword evidence="2" id="KW-1185">Reference proteome</keyword>
<proteinExistence type="predicted"/>
<name>A0AAV4N954_9ARAC</name>
<dbReference type="EMBL" id="BPLQ01001390">
    <property type="protein sequence ID" value="GIX81337.1"/>
    <property type="molecule type" value="Genomic_DNA"/>
</dbReference>
<evidence type="ECO:0000313" key="2">
    <source>
        <dbReference type="Proteomes" id="UP001054837"/>
    </source>
</evidence>
<organism evidence="1 2">
    <name type="scientific">Caerostris darwini</name>
    <dbReference type="NCBI Taxonomy" id="1538125"/>
    <lineage>
        <taxon>Eukaryota</taxon>
        <taxon>Metazoa</taxon>
        <taxon>Ecdysozoa</taxon>
        <taxon>Arthropoda</taxon>
        <taxon>Chelicerata</taxon>
        <taxon>Arachnida</taxon>
        <taxon>Araneae</taxon>
        <taxon>Araneomorphae</taxon>
        <taxon>Entelegynae</taxon>
        <taxon>Araneoidea</taxon>
        <taxon>Araneidae</taxon>
        <taxon>Caerostris</taxon>
    </lineage>
</organism>
<protein>
    <submittedName>
        <fullName evidence="1">Uncharacterized protein</fullName>
    </submittedName>
</protein>
<comment type="caution">
    <text evidence="1">The sequence shown here is derived from an EMBL/GenBank/DDBJ whole genome shotgun (WGS) entry which is preliminary data.</text>
</comment>
<sequence length="102" mass="11245">MGNSCCFSAPCYDYQIRIHFVAGEDAAPSWLPGARFSPCLQNEFINCLHSSLARALFFHVPPSPLALCTTPNPPTTEYDIRKEAGDASLLLSQRTVFGYEVC</sequence>
<dbReference type="AlphaFoldDB" id="A0AAV4N954"/>
<dbReference type="Proteomes" id="UP001054837">
    <property type="component" value="Unassembled WGS sequence"/>
</dbReference>
<reference evidence="1 2" key="1">
    <citation type="submission" date="2021-06" db="EMBL/GenBank/DDBJ databases">
        <title>Caerostris darwini draft genome.</title>
        <authorList>
            <person name="Kono N."/>
            <person name="Arakawa K."/>
        </authorList>
    </citation>
    <scope>NUCLEOTIDE SEQUENCE [LARGE SCALE GENOMIC DNA]</scope>
</reference>